<feature type="domain" description="Multidrug resistance protein MdtA-like barrel-sandwich hybrid" evidence="3">
    <location>
        <begin position="57"/>
        <end position="175"/>
    </location>
</feature>
<dbReference type="InterPro" id="IPR058792">
    <property type="entry name" value="Beta-barrel_RND_2"/>
</dbReference>
<dbReference type="SUPFAM" id="SSF111369">
    <property type="entry name" value="HlyD-like secretion proteins"/>
    <property type="match status" value="1"/>
</dbReference>
<evidence type="ECO:0000259" key="3">
    <source>
        <dbReference type="Pfam" id="PF25917"/>
    </source>
</evidence>
<feature type="domain" description="YknX-like C-terminal permuted SH3-like" evidence="5">
    <location>
        <begin position="270"/>
        <end position="336"/>
    </location>
</feature>
<dbReference type="Proteomes" id="UP000315947">
    <property type="component" value="Chromosome"/>
</dbReference>
<comment type="similarity">
    <text evidence="1">Belongs to the membrane fusion protein (MFP) (TC 8.A.1) family.</text>
</comment>
<gene>
    <name evidence="6" type="ORF">FM037_14390</name>
</gene>
<feature type="coiled-coil region" evidence="2">
    <location>
        <begin position="97"/>
        <end position="148"/>
    </location>
</feature>
<evidence type="ECO:0000313" key="7">
    <source>
        <dbReference type="Proteomes" id="UP000315947"/>
    </source>
</evidence>
<dbReference type="EMBL" id="CP041614">
    <property type="protein sequence ID" value="QDO84205.1"/>
    <property type="molecule type" value="Genomic_DNA"/>
</dbReference>
<dbReference type="InterPro" id="IPR058625">
    <property type="entry name" value="MdtA-like_BSH"/>
</dbReference>
<reference evidence="6 7" key="1">
    <citation type="submission" date="2019-07" db="EMBL/GenBank/DDBJ databases">
        <title>Shewanella sp. YLB-06 whole genomic sequence.</title>
        <authorList>
            <person name="Yu L."/>
        </authorList>
    </citation>
    <scope>NUCLEOTIDE SEQUENCE [LARGE SCALE GENOMIC DNA]</scope>
    <source>
        <strain evidence="6 7">YLB-06</strain>
    </source>
</reference>
<dbReference type="InterPro" id="IPR006143">
    <property type="entry name" value="RND_pump_MFP"/>
</dbReference>
<dbReference type="NCBIfam" id="TIGR01730">
    <property type="entry name" value="RND_mfp"/>
    <property type="match status" value="1"/>
</dbReference>
<dbReference type="Pfam" id="PF25954">
    <property type="entry name" value="Beta-barrel_RND_2"/>
    <property type="match status" value="1"/>
</dbReference>
<organism evidence="6 7">
    <name type="scientific">Shewanella psychropiezotolerans</name>
    <dbReference type="NCBI Taxonomy" id="2593655"/>
    <lineage>
        <taxon>Bacteria</taxon>
        <taxon>Pseudomonadati</taxon>
        <taxon>Pseudomonadota</taxon>
        <taxon>Gammaproteobacteria</taxon>
        <taxon>Alteromonadales</taxon>
        <taxon>Shewanellaceae</taxon>
        <taxon>Shewanella</taxon>
    </lineage>
</organism>
<dbReference type="Gene3D" id="2.40.420.20">
    <property type="match status" value="1"/>
</dbReference>
<dbReference type="PANTHER" id="PTHR30469:SF13">
    <property type="entry name" value="HAE1 FAMILY EFFLUX PUMP MFP COMPONENT"/>
    <property type="match status" value="1"/>
</dbReference>
<dbReference type="Gene3D" id="2.40.50.100">
    <property type="match status" value="1"/>
</dbReference>
<dbReference type="Pfam" id="PF25917">
    <property type="entry name" value="BSH_RND"/>
    <property type="match status" value="1"/>
</dbReference>
<evidence type="ECO:0000259" key="4">
    <source>
        <dbReference type="Pfam" id="PF25954"/>
    </source>
</evidence>
<keyword evidence="7" id="KW-1185">Reference proteome</keyword>
<protein>
    <submittedName>
        <fullName evidence="6">Efflux RND transporter periplasmic adaptor subunit</fullName>
    </submittedName>
</protein>
<dbReference type="PROSITE" id="PS51257">
    <property type="entry name" value="PROKAR_LIPOPROTEIN"/>
    <property type="match status" value="1"/>
</dbReference>
<dbReference type="Gene3D" id="2.40.30.170">
    <property type="match status" value="1"/>
</dbReference>
<evidence type="ECO:0000313" key="6">
    <source>
        <dbReference type="EMBL" id="QDO84205.1"/>
    </source>
</evidence>
<accession>A0ABX5WYM5</accession>
<name>A0ABX5WYM5_9GAMM</name>
<evidence type="ECO:0000259" key="5">
    <source>
        <dbReference type="Pfam" id="PF25989"/>
    </source>
</evidence>
<dbReference type="InterPro" id="IPR058637">
    <property type="entry name" value="YknX-like_C"/>
</dbReference>
<dbReference type="Gene3D" id="1.10.287.470">
    <property type="entry name" value="Helix hairpin bin"/>
    <property type="match status" value="1"/>
</dbReference>
<dbReference type="Pfam" id="PF25989">
    <property type="entry name" value="YknX_C"/>
    <property type="match status" value="1"/>
</dbReference>
<evidence type="ECO:0000256" key="1">
    <source>
        <dbReference type="ARBA" id="ARBA00009477"/>
    </source>
</evidence>
<dbReference type="RefSeq" id="WP_144046568.1">
    <property type="nucleotide sequence ID" value="NZ_CP041614.1"/>
</dbReference>
<dbReference type="PANTHER" id="PTHR30469">
    <property type="entry name" value="MULTIDRUG RESISTANCE PROTEIN MDTA"/>
    <property type="match status" value="1"/>
</dbReference>
<proteinExistence type="inferred from homology"/>
<feature type="domain" description="CusB-like beta-barrel" evidence="4">
    <location>
        <begin position="190"/>
        <end position="262"/>
    </location>
</feature>
<keyword evidence="2" id="KW-0175">Coiled coil</keyword>
<evidence type="ECO:0000256" key="2">
    <source>
        <dbReference type="SAM" id="Coils"/>
    </source>
</evidence>
<sequence length="347" mass="38369">MKNTSLLLVLLIFLFGCDSNQTNKAKEKEIYITSALVESQTILDSVKLVGTLVAKKSVVITSEVDGRVEMVRIADSEYVEKGDILLTLNNDLVKAELAEAQAYLKDETRKLDEYIQLGPKGGVSQTIKESQQNSVDIAQAKLDAARVNFKDHQLVAPFSGVLGLGNITVGQRLIKDESLMTLDDLSLMQVDLNIPEKYISKLTKGLIITTKVSAWRDETFIGVVEAIDSRVQPQSLDIKIRVSIPNLQQKLKPGMLAHAKLQFPSYDYTVLPLQAIEYAGDQTYVYIIDDKQIANRIEVELGDQFGELMTVISGLSPGQRIVTEGLVNIQDQDRVKESTIPASEATK</sequence>